<name>A0ABP8L936_9MICO</name>
<dbReference type="InterPro" id="IPR050708">
    <property type="entry name" value="T6SS_VgrG/RHS"/>
</dbReference>
<evidence type="ECO:0000313" key="4">
    <source>
        <dbReference type="Proteomes" id="UP001500622"/>
    </source>
</evidence>
<organism evidence="3 4">
    <name type="scientific">Georgenia halophila</name>
    <dbReference type="NCBI Taxonomy" id="620889"/>
    <lineage>
        <taxon>Bacteria</taxon>
        <taxon>Bacillati</taxon>
        <taxon>Actinomycetota</taxon>
        <taxon>Actinomycetes</taxon>
        <taxon>Micrococcales</taxon>
        <taxon>Bogoriellaceae</taxon>
        <taxon>Georgenia</taxon>
    </lineage>
</organism>
<dbReference type="InterPro" id="IPR022385">
    <property type="entry name" value="Rhs_assc_core"/>
</dbReference>
<dbReference type="RefSeq" id="WP_345216155.1">
    <property type="nucleotide sequence ID" value="NZ_BAABGN010000008.1"/>
</dbReference>
<keyword evidence="4" id="KW-1185">Reference proteome</keyword>
<reference evidence="4" key="1">
    <citation type="journal article" date="2019" name="Int. J. Syst. Evol. Microbiol.">
        <title>The Global Catalogue of Microorganisms (GCM) 10K type strain sequencing project: providing services to taxonomists for standard genome sequencing and annotation.</title>
        <authorList>
            <consortium name="The Broad Institute Genomics Platform"/>
            <consortium name="The Broad Institute Genome Sequencing Center for Infectious Disease"/>
            <person name="Wu L."/>
            <person name="Ma J."/>
        </authorList>
    </citation>
    <scope>NUCLEOTIDE SEQUENCE [LARGE SCALE GENOMIC DNA]</scope>
    <source>
        <strain evidence="4">JCM 17810</strain>
    </source>
</reference>
<dbReference type="PANTHER" id="PTHR32305:SF15">
    <property type="entry name" value="PROTEIN RHSA-RELATED"/>
    <property type="match status" value="1"/>
</dbReference>
<dbReference type="PANTHER" id="PTHR32305">
    <property type="match status" value="1"/>
</dbReference>
<comment type="caution">
    <text evidence="3">The sequence shown here is derived from an EMBL/GenBank/DDBJ whole genome shotgun (WGS) entry which is preliminary data.</text>
</comment>
<dbReference type="Pfam" id="PF25023">
    <property type="entry name" value="TEN_YD-shell"/>
    <property type="match status" value="1"/>
</dbReference>
<dbReference type="EMBL" id="BAABGN010000008">
    <property type="protein sequence ID" value="GAA4424077.1"/>
    <property type="molecule type" value="Genomic_DNA"/>
</dbReference>
<evidence type="ECO:0000259" key="2">
    <source>
        <dbReference type="Pfam" id="PF25023"/>
    </source>
</evidence>
<accession>A0ABP8L936</accession>
<keyword evidence="1" id="KW-0677">Repeat</keyword>
<dbReference type="NCBIfam" id="TIGR03696">
    <property type="entry name" value="Rhs_assc_core"/>
    <property type="match status" value="1"/>
</dbReference>
<dbReference type="Proteomes" id="UP001500622">
    <property type="component" value="Unassembled WGS sequence"/>
</dbReference>
<sequence length="228" mass="23713">MNQTTPEGTYRYTYGRTGATGKPTIEQVRHGNDTAYLENDPTTGQPIVLRTASGMQSLYIYDHLGSPIALITQAPYPAFAYTFDPYGAAQLTEDSGGSGTHQNPLGYTSGLKDRTTDFTLNGARYYTPTTGRWTQQDTLDTPLDPANANRYAYVAGNPINYTDPTGTASACATTSFVFDLVGAGATVAGGVAYATGAAVLAGASLAVGGAVLPAALALTIYGYATGDC</sequence>
<evidence type="ECO:0000256" key="1">
    <source>
        <dbReference type="ARBA" id="ARBA00022737"/>
    </source>
</evidence>
<evidence type="ECO:0000313" key="3">
    <source>
        <dbReference type="EMBL" id="GAA4424077.1"/>
    </source>
</evidence>
<proteinExistence type="predicted"/>
<dbReference type="Gene3D" id="2.180.10.10">
    <property type="entry name" value="RHS repeat-associated core"/>
    <property type="match status" value="1"/>
</dbReference>
<gene>
    <name evidence="3" type="ORF">GCM10023169_20450</name>
</gene>
<feature type="domain" description="Teneurin-like YD-shell" evidence="2">
    <location>
        <begin position="58"/>
        <end position="159"/>
    </location>
</feature>
<dbReference type="InterPro" id="IPR056823">
    <property type="entry name" value="TEN-like_YD-shell"/>
</dbReference>
<protein>
    <recommendedName>
        <fullName evidence="2">Teneurin-like YD-shell domain-containing protein</fullName>
    </recommendedName>
</protein>